<comment type="caution">
    <text evidence="2">The sequence shown here is derived from an EMBL/GenBank/DDBJ whole genome shotgun (WGS) entry which is preliminary data.</text>
</comment>
<organism evidence="2 3">
    <name type="scientific">Salvia divinorum</name>
    <name type="common">Maria pastora</name>
    <name type="synonym">Diviner's sage</name>
    <dbReference type="NCBI Taxonomy" id="28513"/>
    <lineage>
        <taxon>Eukaryota</taxon>
        <taxon>Viridiplantae</taxon>
        <taxon>Streptophyta</taxon>
        <taxon>Embryophyta</taxon>
        <taxon>Tracheophyta</taxon>
        <taxon>Spermatophyta</taxon>
        <taxon>Magnoliopsida</taxon>
        <taxon>eudicotyledons</taxon>
        <taxon>Gunneridae</taxon>
        <taxon>Pentapetalae</taxon>
        <taxon>asterids</taxon>
        <taxon>lamiids</taxon>
        <taxon>Lamiales</taxon>
        <taxon>Lamiaceae</taxon>
        <taxon>Nepetoideae</taxon>
        <taxon>Mentheae</taxon>
        <taxon>Salviinae</taxon>
        <taxon>Salvia</taxon>
        <taxon>Salvia subgen. Calosphace</taxon>
    </lineage>
</organism>
<dbReference type="EMBL" id="JBEAFC010000003">
    <property type="protein sequence ID" value="KAL1564515.1"/>
    <property type="molecule type" value="Genomic_DNA"/>
</dbReference>
<protein>
    <submittedName>
        <fullName evidence="2">Uncharacterized protein</fullName>
    </submittedName>
</protein>
<gene>
    <name evidence="2" type="ORF">AAHA92_06844</name>
</gene>
<dbReference type="Proteomes" id="UP001567538">
    <property type="component" value="Unassembled WGS sequence"/>
</dbReference>
<accession>A0ABD1I829</accession>
<reference evidence="2 3" key="1">
    <citation type="submission" date="2024-06" db="EMBL/GenBank/DDBJ databases">
        <title>A chromosome level genome sequence of Diviner's sage (Salvia divinorum).</title>
        <authorList>
            <person name="Ford S.A."/>
            <person name="Ro D.-K."/>
            <person name="Ness R.W."/>
            <person name="Phillips M.A."/>
        </authorList>
    </citation>
    <scope>NUCLEOTIDE SEQUENCE [LARGE SCALE GENOMIC DNA]</scope>
    <source>
        <strain evidence="2">SAF-2024a</strain>
        <tissue evidence="2">Leaf</tissue>
    </source>
</reference>
<keyword evidence="3" id="KW-1185">Reference proteome</keyword>
<evidence type="ECO:0000313" key="2">
    <source>
        <dbReference type="EMBL" id="KAL1564515.1"/>
    </source>
</evidence>
<feature type="region of interest" description="Disordered" evidence="1">
    <location>
        <begin position="231"/>
        <end position="266"/>
    </location>
</feature>
<evidence type="ECO:0000313" key="3">
    <source>
        <dbReference type="Proteomes" id="UP001567538"/>
    </source>
</evidence>
<dbReference type="AlphaFoldDB" id="A0ABD1I829"/>
<sequence length="281" mass="32348">MVETHLEGGGEGDVGTSYEKSEGDLLSMMTQLMTDLKKDVNRIQSDVNGIRSDARESEIRMQATHNTLFEELNTLKKDRPSRPPTPRKDPIPNFIPKEYSGDEGYDGGYARNRGVNWENGRSGMENGVHSRFGNENAINGDGRYRDYKSFGGYSREIYGGGDYESRYYGGGLERGDRRERVTRIQEESRLRWNEEYERLKGYERSIERDALCRVWIESSFRHGDCDNTQSRITPWKTDTSHPVASPKSSFESLMEQSQRVVPSRNEKHHGLKYEYFGDEAK</sequence>
<evidence type="ECO:0000256" key="1">
    <source>
        <dbReference type="SAM" id="MobiDB-lite"/>
    </source>
</evidence>
<feature type="compositionally biased region" description="Polar residues" evidence="1">
    <location>
        <begin position="231"/>
        <end position="260"/>
    </location>
</feature>
<proteinExistence type="predicted"/>
<name>A0ABD1I829_SALDI</name>
<feature type="compositionally biased region" description="Basic and acidic residues" evidence="1">
    <location>
        <begin position="74"/>
        <end position="90"/>
    </location>
</feature>
<feature type="region of interest" description="Disordered" evidence="1">
    <location>
        <begin position="74"/>
        <end position="108"/>
    </location>
</feature>